<proteinExistence type="inferred from homology"/>
<sequence length="175" mass="19880">MDNLFMSTEELIIIKEGRAVPRKGHIQKREVLADPIYSDKVVTKLINNIMLDGKKGVAQKIVYGAFEKVADKTGKDAVEVFKEAMNNIMPVLEVKARRVGGSTYQVPMEVRPERRQALGLRWLTIYTRKRGERTMVDRLAAEIMDAANNTGASVKKREDTHKMAEANKAFAHYRF</sequence>
<comment type="caution">
    <text evidence="10">The sequence shown here is derived from an EMBL/GenBank/DDBJ whole genome shotgun (WGS) entry which is preliminary data.</text>
</comment>
<evidence type="ECO:0000256" key="2">
    <source>
        <dbReference type="ARBA" id="ARBA00022555"/>
    </source>
</evidence>
<evidence type="ECO:0000256" key="6">
    <source>
        <dbReference type="ARBA" id="ARBA00023274"/>
    </source>
</evidence>
<dbReference type="Proteomes" id="UP001144256">
    <property type="component" value="Unassembled WGS sequence"/>
</dbReference>
<evidence type="ECO:0000256" key="4">
    <source>
        <dbReference type="ARBA" id="ARBA00022884"/>
    </source>
</evidence>
<name>A0A9W5Y9A7_9FIRM</name>
<evidence type="ECO:0000256" key="5">
    <source>
        <dbReference type="ARBA" id="ARBA00022980"/>
    </source>
</evidence>
<evidence type="ECO:0000313" key="10">
    <source>
        <dbReference type="EMBL" id="GKX28461.1"/>
    </source>
</evidence>
<dbReference type="PIRSF" id="PIRSF002122">
    <property type="entry name" value="RPS7p_RPS7a_RPS5e_RPS7o"/>
    <property type="match status" value="1"/>
</dbReference>
<comment type="function">
    <text evidence="7">One of the primary rRNA binding proteins, it binds directly to 16S rRNA where it nucleates assembly of the head domain of the 30S subunit. Is located at the subunit interface close to the decoding center, probably blocks exit of the E-site tRNA.</text>
</comment>
<evidence type="ECO:0000256" key="1">
    <source>
        <dbReference type="ARBA" id="ARBA00007151"/>
    </source>
</evidence>
<evidence type="ECO:0000259" key="9">
    <source>
        <dbReference type="Pfam" id="PF00177"/>
    </source>
</evidence>
<dbReference type="InterPro" id="IPR020606">
    <property type="entry name" value="Ribosomal_uS7_CS"/>
</dbReference>
<dbReference type="PROSITE" id="PS00052">
    <property type="entry name" value="RIBOSOMAL_S7"/>
    <property type="match status" value="1"/>
</dbReference>
<dbReference type="CDD" id="cd14869">
    <property type="entry name" value="uS7_Bacteria"/>
    <property type="match status" value="1"/>
</dbReference>
<protein>
    <recommendedName>
        <fullName evidence="7">Small ribosomal subunit protein uS7</fullName>
    </recommendedName>
</protein>
<evidence type="ECO:0000256" key="3">
    <source>
        <dbReference type="ARBA" id="ARBA00022730"/>
    </source>
</evidence>
<dbReference type="EMBL" id="BRLB01000001">
    <property type="protein sequence ID" value="GKX28461.1"/>
    <property type="molecule type" value="Genomic_DNA"/>
</dbReference>
<dbReference type="InterPro" id="IPR023798">
    <property type="entry name" value="Ribosomal_uS7_dom"/>
</dbReference>
<dbReference type="GO" id="GO:0019843">
    <property type="term" value="F:rRNA binding"/>
    <property type="evidence" value="ECO:0007669"/>
    <property type="project" value="UniProtKB-UniRule"/>
</dbReference>
<evidence type="ECO:0000256" key="7">
    <source>
        <dbReference type="HAMAP-Rule" id="MF_00480"/>
    </source>
</evidence>
<dbReference type="GO" id="GO:0000049">
    <property type="term" value="F:tRNA binding"/>
    <property type="evidence" value="ECO:0007669"/>
    <property type="project" value="UniProtKB-UniRule"/>
</dbReference>
<keyword evidence="6 7" id="KW-0687">Ribonucleoprotein</keyword>
<dbReference type="GO" id="GO:0015935">
    <property type="term" value="C:small ribosomal subunit"/>
    <property type="evidence" value="ECO:0007669"/>
    <property type="project" value="InterPro"/>
</dbReference>
<keyword evidence="4 7" id="KW-0694">RNA-binding</keyword>
<organism evidence="10 11">
    <name type="scientific">Vallitalea longa</name>
    <dbReference type="NCBI Taxonomy" id="2936439"/>
    <lineage>
        <taxon>Bacteria</taxon>
        <taxon>Bacillati</taxon>
        <taxon>Bacillota</taxon>
        <taxon>Clostridia</taxon>
        <taxon>Lachnospirales</taxon>
        <taxon>Vallitaleaceae</taxon>
        <taxon>Vallitalea</taxon>
    </lineage>
</organism>
<dbReference type="InterPro" id="IPR005717">
    <property type="entry name" value="Ribosomal_uS7_bac/org-type"/>
</dbReference>
<dbReference type="GO" id="GO:0006412">
    <property type="term" value="P:translation"/>
    <property type="evidence" value="ECO:0007669"/>
    <property type="project" value="UniProtKB-UniRule"/>
</dbReference>
<dbReference type="AlphaFoldDB" id="A0A9W5Y9A7"/>
<keyword evidence="2 7" id="KW-0820">tRNA-binding</keyword>
<dbReference type="FunFam" id="1.10.455.10:FF:000001">
    <property type="entry name" value="30S ribosomal protein S7"/>
    <property type="match status" value="1"/>
</dbReference>
<accession>A0A9W5Y9A7</accession>
<dbReference type="SUPFAM" id="SSF47973">
    <property type="entry name" value="Ribosomal protein S7"/>
    <property type="match status" value="1"/>
</dbReference>
<dbReference type="InterPro" id="IPR000235">
    <property type="entry name" value="Ribosomal_uS7"/>
</dbReference>
<dbReference type="PANTHER" id="PTHR11205">
    <property type="entry name" value="RIBOSOMAL PROTEIN S7"/>
    <property type="match status" value="1"/>
</dbReference>
<gene>
    <name evidence="7 10" type="primary">rpsG</name>
    <name evidence="10" type="ORF">SH1V18_09410</name>
</gene>
<dbReference type="GO" id="GO:0003735">
    <property type="term" value="F:structural constituent of ribosome"/>
    <property type="evidence" value="ECO:0007669"/>
    <property type="project" value="InterPro"/>
</dbReference>
<reference evidence="10" key="1">
    <citation type="submission" date="2022-06" db="EMBL/GenBank/DDBJ databases">
        <title>Vallitalea longa sp. nov., an anaerobic bacterium isolated from marine sediment.</title>
        <authorList>
            <person name="Hirano S."/>
            <person name="Terahara T."/>
            <person name="Mori K."/>
            <person name="Hamada M."/>
            <person name="Matsumoto R."/>
            <person name="Kobayashi T."/>
        </authorList>
    </citation>
    <scope>NUCLEOTIDE SEQUENCE</scope>
    <source>
        <strain evidence="10">SH18-1</strain>
    </source>
</reference>
<keyword evidence="3 7" id="KW-0699">rRNA-binding</keyword>
<comment type="subunit">
    <text evidence="7">Part of the 30S ribosomal subunit. Contacts proteins S9 and S11.</text>
</comment>
<feature type="domain" description="Small ribosomal subunit protein uS7" evidence="9">
    <location>
        <begin position="21"/>
        <end position="168"/>
    </location>
</feature>
<dbReference type="NCBIfam" id="TIGR01029">
    <property type="entry name" value="rpsG_bact"/>
    <property type="match status" value="1"/>
</dbReference>
<keyword evidence="11" id="KW-1185">Reference proteome</keyword>
<dbReference type="Gene3D" id="1.10.455.10">
    <property type="entry name" value="Ribosomal protein S7 domain"/>
    <property type="match status" value="1"/>
</dbReference>
<keyword evidence="5 7" id="KW-0689">Ribosomal protein</keyword>
<dbReference type="Pfam" id="PF00177">
    <property type="entry name" value="Ribosomal_S7"/>
    <property type="match status" value="1"/>
</dbReference>
<evidence type="ECO:0000313" key="11">
    <source>
        <dbReference type="Proteomes" id="UP001144256"/>
    </source>
</evidence>
<dbReference type="InterPro" id="IPR036823">
    <property type="entry name" value="Ribosomal_uS7_dom_sf"/>
</dbReference>
<evidence type="ECO:0000256" key="8">
    <source>
        <dbReference type="RuleBase" id="RU003619"/>
    </source>
</evidence>
<comment type="similarity">
    <text evidence="1 7 8">Belongs to the universal ribosomal protein uS7 family.</text>
</comment>
<dbReference type="HAMAP" id="MF_00480_B">
    <property type="entry name" value="Ribosomal_uS7_B"/>
    <property type="match status" value="1"/>
</dbReference>